<keyword evidence="1" id="KW-1133">Transmembrane helix</keyword>
<dbReference type="EMBL" id="SLWM01000015">
    <property type="protein sequence ID" value="TCO17140.1"/>
    <property type="molecule type" value="Genomic_DNA"/>
</dbReference>
<keyword evidence="1" id="KW-0472">Membrane</keyword>
<name>A0ABY2BDM8_9ACTN</name>
<sequence length="190" mass="20037">MADRDLIHSYLSELARRLPAEAVEELADGLEETFQHQLRRGNSPTEAARVAIAEFGRPAQVTAAFAHQSSGRRTAIALLATAPMFACLWATTLITAHAWNWQIAPGAAVAFGATLLTVAATLGIVARSNNPKTARLTGPASITLILLDLGILATLATAAPAVTWAMALAVPASLLRVVLAGRNLPRLFAR</sequence>
<keyword evidence="3" id="KW-1185">Reference proteome</keyword>
<dbReference type="RefSeq" id="WP_132192634.1">
    <property type="nucleotide sequence ID" value="NZ_SLWM01000015.1"/>
</dbReference>
<comment type="caution">
    <text evidence="2">The sequence shown here is derived from an EMBL/GenBank/DDBJ whole genome shotgun (WGS) entry which is preliminary data.</text>
</comment>
<feature type="transmembrane region" description="Helical" evidence="1">
    <location>
        <begin position="103"/>
        <end position="124"/>
    </location>
</feature>
<keyword evidence="1" id="KW-0812">Transmembrane</keyword>
<feature type="transmembrane region" description="Helical" evidence="1">
    <location>
        <begin position="75"/>
        <end position="97"/>
    </location>
</feature>
<evidence type="ECO:0000313" key="2">
    <source>
        <dbReference type="EMBL" id="TCO17140.1"/>
    </source>
</evidence>
<organism evidence="2 3">
    <name type="scientific">Kribbella orskensis</name>
    <dbReference type="NCBI Taxonomy" id="2512216"/>
    <lineage>
        <taxon>Bacteria</taxon>
        <taxon>Bacillati</taxon>
        <taxon>Actinomycetota</taxon>
        <taxon>Actinomycetes</taxon>
        <taxon>Propionibacteriales</taxon>
        <taxon>Kribbellaceae</taxon>
        <taxon>Kribbella</taxon>
    </lineage>
</organism>
<accession>A0ABY2BDM8</accession>
<evidence type="ECO:0000313" key="3">
    <source>
        <dbReference type="Proteomes" id="UP000295818"/>
    </source>
</evidence>
<evidence type="ECO:0000256" key="1">
    <source>
        <dbReference type="SAM" id="Phobius"/>
    </source>
</evidence>
<feature type="transmembrane region" description="Helical" evidence="1">
    <location>
        <begin position="161"/>
        <end position="181"/>
    </location>
</feature>
<gene>
    <name evidence="2" type="ORF">EV644_115162</name>
</gene>
<evidence type="ECO:0008006" key="4">
    <source>
        <dbReference type="Google" id="ProtNLM"/>
    </source>
</evidence>
<reference evidence="2 3" key="1">
    <citation type="journal article" date="2015" name="Stand. Genomic Sci.">
        <title>Genomic Encyclopedia of Bacterial and Archaeal Type Strains, Phase III: the genomes of soil and plant-associated and newly described type strains.</title>
        <authorList>
            <person name="Whitman W.B."/>
            <person name="Woyke T."/>
            <person name="Klenk H.P."/>
            <person name="Zhou Y."/>
            <person name="Lilburn T.G."/>
            <person name="Beck B.J."/>
            <person name="De Vos P."/>
            <person name="Vandamme P."/>
            <person name="Eisen J.A."/>
            <person name="Garrity G."/>
            <person name="Hugenholtz P."/>
            <person name="Kyrpides N.C."/>
        </authorList>
    </citation>
    <scope>NUCLEOTIDE SEQUENCE [LARGE SCALE GENOMIC DNA]</scope>
    <source>
        <strain evidence="2 3">VKM Ac-2538</strain>
    </source>
</reference>
<proteinExistence type="predicted"/>
<dbReference type="NCBIfam" id="NF038403">
    <property type="entry name" value="perm_prefix_1"/>
    <property type="match status" value="1"/>
</dbReference>
<feature type="transmembrane region" description="Helical" evidence="1">
    <location>
        <begin position="136"/>
        <end position="155"/>
    </location>
</feature>
<dbReference type="InterPro" id="IPR047928">
    <property type="entry name" value="Perm_prefix_1"/>
</dbReference>
<dbReference type="Pfam" id="PF22564">
    <property type="entry name" value="HAAS"/>
    <property type="match status" value="1"/>
</dbReference>
<dbReference type="Proteomes" id="UP000295818">
    <property type="component" value="Unassembled WGS sequence"/>
</dbReference>
<protein>
    <recommendedName>
        <fullName evidence="4">DUF1700 domain-containing protein</fullName>
    </recommendedName>
</protein>